<name>A0A2V0NY84_9CHLO</name>
<organism evidence="2 3">
    <name type="scientific">Raphidocelis subcapitata</name>
    <dbReference type="NCBI Taxonomy" id="307507"/>
    <lineage>
        <taxon>Eukaryota</taxon>
        <taxon>Viridiplantae</taxon>
        <taxon>Chlorophyta</taxon>
        <taxon>core chlorophytes</taxon>
        <taxon>Chlorophyceae</taxon>
        <taxon>CS clade</taxon>
        <taxon>Sphaeropleales</taxon>
        <taxon>Selenastraceae</taxon>
        <taxon>Raphidocelis</taxon>
    </lineage>
</organism>
<keyword evidence="3" id="KW-1185">Reference proteome</keyword>
<comment type="caution">
    <text evidence="2">The sequence shown here is derived from an EMBL/GenBank/DDBJ whole genome shotgun (WGS) entry which is preliminary data.</text>
</comment>
<dbReference type="STRING" id="307507.A0A2V0NY84"/>
<accession>A0A2V0NY84</accession>
<protein>
    <submittedName>
        <fullName evidence="2">Uncharacterized protein</fullName>
    </submittedName>
</protein>
<dbReference type="Proteomes" id="UP000247498">
    <property type="component" value="Unassembled WGS sequence"/>
</dbReference>
<dbReference type="EMBL" id="BDRX01000026">
    <property type="protein sequence ID" value="GBF91642.1"/>
    <property type="molecule type" value="Genomic_DNA"/>
</dbReference>
<dbReference type="Gene3D" id="3.10.450.50">
    <property type="match status" value="1"/>
</dbReference>
<reference evidence="2 3" key="1">
    <citation type="journal article" date="2018" name="Sci. Rep.">
        <title>Raphidocelis subcapitata (=Pseudokirchneriella subcapitata) provides an insight into genome evolution and environmental adaptations in the Sphaeropleales.</title>
        <authorList>
            <person name="Suzuki S."/>
            <person name="Yamaguchi H."/>
            <person name="Nakajima N."/>
            <person name="Kawachi M."/>
        </authorList>
    </citation>
    <scope>NUCLEOTIDE SEQUENCE [LARGE SCALE GENOMIC DNA]</scope>
    <source>
        <strain evidence="2 3">NIES-35</strain>
    </source>
</reference>
<evidence type="ECO:0000313" key="3">
    <source>
        <dbReference type="Proteomes" id="UP000247498"/>
    </source>
</evidence>
<dbReference type="AlphaFoldDB" id="A0A2V0NY84"/>
<feature type="region of interest" description="Disordered" evidence="1">
    <location>
        <begin position="268"/>
        <end position="297"/>
    </location>
</feature>
<feature type="region of interest" description="Disordered" evidence="1">
    <location>
        <begin position="311"/>
        <end position="357"/>
    </location>
</feature>
<dbReference type="InParanoid" id="A0A2V0NY84"/>
<evidence type="ECO:0000313" key="2">
    <source>
        <dbReference type="EMBL" id="GBF91642.1"/>
    </source>
</evidence>
<sequence>MASGLQKVVSPHSAHTEEQYMMQHGGRVRTGTFTVNNLPPGADRIVAAVRDLFRARTMQDYCETLPAFARDVVWDAPPIMTSRKGHLRVASYLAKFAANLDLEPGLVTIKHLSGDRHLVDITGTVRVMPKGRTWLLPPTMLLPESIPIRTTIRVGVNGTLADGQIEMIYGQWHNLPSLPSPLRNLNGLLLGGLPHMLEPLWSRAMEYLGDDFYKRKRERHIADGTAGAVDTAIDLGSNAVHSLGDAVSNFIDMGRHYADTTLQTAREGARSAADTASGVARSAADTASGVARSAADTASGVARSAYETVMPSDMPPAREVPSKAGEALSKAAERAKESARSAGVALDPSGAQTQAVR</sequence>
<evidence type="ECO:0000256" key="1">
    <source>
        <dbReference type="SAM" id="MobiDB-lite"/>
    </source>
</evidence>
<gene>
    <name evidence="2" type="ORF">Rsub_03946</name>
</gene>
<proteinExistence type="predicted"/>
<dbReference type="OrthoDB" id="532557at2759"/>